<name>A0A382T6G5_9ZZZZ</name>
<protein>
    <submittedName>
        <fullName evidence="1">Uncharacterized protein</fullName>
    </submittedName>
</protein>
<accession>A0A382T6G5</accession>
<feature type="non-terminal residue" evidence="1">
    <location>
        <position position="1"/>
    </location>
</feature>
<organism evidence="1">
    <name type="scientific">marine metagenome</name>
    <dbReference type="NCBI Taxonomy" id="408172"/>
    <lineage>
        <taxon>unclassified sequences</taxon>
        <taxon>metagenomes</taxon>
        <taxon>ecological metagenomes</taxon>
    </lineage>
</organism>
<dbReference type="AlphaFoldDB" id="A0A382T6G5"/>
<dbReference type="EMBL" id="UINC01133824">
    <property type="protein sequence ID" value="SVD16978.1"/>
    <property type="molecule type" value="Genomic_DNA"/>
</dbReference>
<evidence type="ECO:0000313" key="1">
    <source>
        <dbReference type="EMBL" id="SVD16978.1"/>
    </source>
</evidence>
<reference evidence="1" key="1">
    <citation type="submission" date="2018-05" db="EMBL/GenBank/DDBJ databases">
        <authorList>
            <person name="Lanie J.A."/>
            <person name="Ng W.-L."/>
            <person name="Kazmierczak K.M."/>
            <person name="Andrzejewski T.M."/>
            <person name="Davidsen T.M."/>
            <person name="Wayne K.J."/>
            <person name="Tettelin H."/>
            <person name="Glass J.I."/>
            <person name="Rusch D."/>
            <person name="Podicherti R."/>
            <person name="Tsui H.-C.T."/>
            <person name="Winkler M.E."/>
        </authorList>
    </citation>
    <scope>NUCLEOTIDE SEQUENCE</scope>
</reference>
<proteinExistence type="predicted"/>
<feature type="non-terminal residue" evidence="1">
    <location>
        <position position="305"/>
    </location>
</feature>
<gene>
    <name evidence="1" type="ORF">METZ01_LOCUS369832</name>
</gene>
<sequence>IDQRTPITGRFEAWGAQGQKTGATYLGSAFGWDYTHDPGTYRYGGGTADGGICILPPEVSLSDIDTDLTPSTAGVSTSTTTLLAGPGAALGVGLPDLESGGVSLGYTLSDDAGDIRFKSNASSSGTNRVVFEAGGNVGIGIDNAANLLHIKDAATSSVDVDILCLESAGNSTGDSWGICLGNAGGAQARIRCLQASGGATDGELRFGTANGGTILMTTIMDAEGAWSYNSPTDEVFAIDPTNRRVGPGSSTGINLAWNTVQFGGGNGVIALGNADTVPASTPSGGGVIYTEGGALKYKGSSGTVT</sequence>